<feature type="transmembrane region" description="Helical" evidence="1">
    <location>
        <begin position="404"/>
        <end position="428"/>
    </location>
</feature>
<keyword evidence="1" id="KW-0812">Transmembrane</keyword>
<reference evidence="2" key="1">
    <citation type="submission" date="2021-03" db="EMBL/GenBank/DDBJ databases">
        <title>Comparative genomics and phylogenomic investigation of the class Geoglossomycetes provide insights into ecological specialization and systematics.</title>
        <authorList>
            <person name="Melie T."/>
            <person name="Pirro S."/>
            <person name="Miller A.N."/>
            <person name="Quandt A."/>
        </authorList>
    </citation>
    <scope>NUCLEOTIDE SEQUENCE</scope>
    <source>
        <strain evidence="2">CAQ_001_2017</strain>
    </source>
</reference>
<keyword evidence="1" id="KW-1133">Transmembrane helix</keyword>
<feature type="transmembrane region" description="Helical" evidence="1">
    <location>
        <begin position="64"/>
        <end position="85"/>
    </location>
</feature>
<protein>
    <submittedName>
        <fullName evidence="2">Uncharacterized protein</fullName>
    </submittedName>
</protein>
<dbReference type="AlphaFoldDB" id="A0A9P8LBZ8"/>
<evidence type="ECO:0000313" key="3">
    <source>
        <dbReference type="Proteomes" id="UP000750711"/>
    </source>
</evidence>
<gene>
    <name evidence="2" type="ORF">GP486_003799</name>
</gene>
<accession>A0A9P8LBZ8</accession>
<evidence type="ECO:0000313" key="2">
    <source>
        <dbReference type="EMBL" id="KAH0559688.1"/>
    </source>
</evidence>
<organism evidence="2 3">
    <name type="scientific">Trichoglossum hirsutum</name>
    <dbReference type="NCBI Taxonomy" id="265104"/>
    <lineage>
        <taxon>Eukaryota</taxon>
        <taxon>Fungi</taxon>
        <taxon>Dikarya</taxon>
        <taxon>Ascomycota</taxon>
        <taxon>Pezizomycotina</taxon>
        <taxon>Geoglossomycetes</taxon>
        <taxon>Geoglossales</taxon>
        <taxon>Geoglossaceae</taxon>
        <taxon>Trichoglossum</taxon>
    </lineage>
</organism>
<comment type="caution">
    <text evidence="2">The sequence shown here is derived from an EMBL/GenBank/DDBJ whole genome shotgun (WGS) entry which is preliminary data.</text>
</comment>
<dbReference type="EMBL" id="JAGHQM010000542">
    <property type="protein sequence ID" value="KAH0559688.1"/>
    <property type="molecule type" value="Genomic_DNA"/>
</dbReference>
<keyword evidence="3" id="KW-1185">Reference proteome</keyword>
<proteinExistence type="predicted"/>
<name>A0A9P8LBZ8_9PEZI</name>
<feature type="transmembrane region" description="Helical" evidence="1">
    <location>
        <begin position="28"/>
        <end position="52"/>
    </location>
</feature>
<sequence length="495" mass="52982">MVLFSYPVAARMIRRSEAGQLAALPTPYQLNMLVGVIGGGFGTLWSAVKYVFGWRGRKPGVVPELWWSMLMMVIAIILSILISLADTWLHVTTKTISFVQVSAVGKPDHALGRGLSSTCLDTYNSKVTNNFGVHYPCTLDVALSNVNLLGTSEAYKTVNNISTTNQVDTVSFGSTYALLVDADPPSDIDYSATTFAVSTQCTSIGHECGLNPALGISTPFNCPNINFKGDVTSGPDWNLNFFNTSEAKYNATLPMVSNPYYWALASLIDGSYPIINSKDPNIVVPVHGGLATVIFCNTTVFDATYYRTNGTITKLLGTISNATVGGIFSGPINPFGGHFGANQLQNGMHLAAFGNTSQDIATAFANTFSQVTVGFAAGVMSPRQNTLEQDRHNLLVARVPKAPLYTLVVLNLLYALLGIVLAVIALFLPGRGLKDVQAKLTIAGLTAEGLERSRLGRPAGRVEELFEEWDGNGSARVAVQQTQAGGWTFATSAKI</sequence>
<dbReference type="Proteomes" id="UP000750711">
    <property type="component" value="Unassembled WGS sequence"/>
</dbReference>
<keyword evidence="1" id="KW-0472">Membrane</keyword>
<evidence type="ECO:0000256" key="1">
    <source>
        <dbReference type="SAM" id="Phobius"/>
    </source>
</evidence>